<accession>A0AAN8ESB5</accession>
<dbReference type="Gene3D" id="3.20.20.80">
    <property type="entry name" value="Glycosidases"/>
    <property type="match status" value="1"/>
</dbReference>
<dbReference type="Gene3D" id="1.10.510.10">
    <property type="entry name" value="Transferase(Phosphotransferase) domain 1"/>
    <property type="match status" value="1"/>
</dbReference>
<gene>
    <name evidence="4" type="ORF">OHC33_007856</name>
</gene>
<dbReference type="Proteomes" id="UP001316803">
    <property type="component" value="Unassembled WGS sequence"/>
</dbReference>
<dbReference type="InterPro" id="IPR008271">
    <property type="entry name" value="Ser/Thr_kinase_AS"/>
</dbReference>
<feature type="chain" id="PRO_5042885074" description="Protein kinase domain-containing protein" evidence="2">
    <location>
        <begin position="19"/>
        <end position="1454"/>
    </location>
</feature>
<feature type="region of interest" description="Disordered" evidence="1">
    <location>
        <begin position="621"/>
        <end position="691"/>
    </location>
</feature>
<dbReference type="GO" id="GO:0004672">
    <property type="term" value="F:protein kinase activity"/>
    <property type="evidence" value="ECO:0007669"/>
    <property type="project" value="InterPro"/>
</dbReference>
<feature type="compositionally biased region" description="Polar residues" evidence="1">
    <location>
        <begin position="1401"/>
        <end position="1413"/>
    </location>
</feature>
<evidence type="ECO:0000256" key="2">
    <source>
        <dbReference type="SAM" id="SignalP"/>
    </source>
</evidence>
<dbReference type="InterPro" id="IPR001360">
    <property type="entry name" value="Glyco_hydro_1"/>
</dbReference>
<dbReference type="Gene3D" id="3.30.200.20">
    <property type="entry name" value="Phosphorylase Kinase, domain 1"/>
    <property type="match status" value="1"/>
</dbReference>
<dbReference type="InterPro" id="IPR000719">
    <property type="entry name" value="Prot_kinase_dom"/>
</dbReference>
<feature type="compositionally biased region" description="Low complexity" evidence="1">
    <location>
        <begin position="1338"/>
        <end position="1357"/>
    </location>
</feature>
<dbReference type="PANTHER" id="PTHR10353">
    <property type="entry name" value="GLYCOSYL HYDROLASE"/>
    <property type="match status" value="1"/>
</dbReference>
<keyword evidence="5" id="KW-1185">Reference proteome</keyword>
<feature type="domain" description="Protein kinase" evidence="3">
    <location>
        <begin position="791"/>
        <end position="1188"/>
    </location>
</feature>
<dbReference type="GO" id="GO:0005524">
    <property type="term" value="F:ATP binding"/>
    <property type="evidence" value="ECO:0007669"/>
    <property type="project" value="InterPro"/>
</dbReference>
<proteinExistence type="predicted"/>
<dbReference type="PANTHER" id="PTHR10353:SF53">
    <property type="entry name" value="BETA-1,4-GLUCOSIDASE (EUROFUNG)"/>
    <property type="match status" value="1"/>
</dbReference>
<feature type="compositionally biased region" description="Basic residues" evidence="1">
    <location>
        <begin position="1441"/>
        <end position="1454"/>
    </location>
</feature>
<evidence type="ECO:0000256" key="1">
    <source>
        <dbReference type="SAM" id="MobiDB-lite"/>
    </source>
</evidence>
<name>A0AAN8ESB5_9EURO</name>
<reference evidence="4 5" key="1">
    <citation type="submission" date="2022-12" db="EMBL/GenBank/DDBJ databases">
        <title>Genomic features and morphological characterization of a novel Knufia sp. strain isolated from spacecraft assembly facility.</title>
        <authorList>
            <person name="Teixeira M."/>
            <person name="Chander A.M."/>
            <person name="Stajich J.E."/>
            <person name="Venkateswaran K."/>
        </authorList>
    </citation>
    <scope>NUCLEOTIDE SEQUENCE [LARGE SCALE GENOMIC DNA]</scope>
    <source>
        <strain evidence="4 5">FJI-L2-BK-P2</strain>
    </source>
</reference>
<dbReference type="Pfam" id="PF00069">
    <property type="entry name" value="Pkinase"/>
    <property type="match status" value="1"/>
</dbReference>
<feature type="region of interest" description="Disordered" evidence="1">
    <location>
        <begin position="1308"/>
        <end position="1454"/>
    </location>
</feature>
<feature type="compositionally biased region" description="Pro residues" evidence="1">
    <location>
        <begin position="1420"/>
        <end position="1430"/>
    </location>
</feature>
<dbReference type="GO" id="GO:0008422">
    <property type="term" value="F:beta-glucosidase activity"/>
    <property type="evidence" value="ECO:0007669"/>
    <property type="project" value="TreeGrafter"/>
</dbReference>
<dbReference type="InterPro" id="IPR011009">
    <property type="entry name" value="Kinase-like_dom_sf"/>
</dbReference>
<dbReference type="Pfam" id="PF00232">
    <property type="entry name" value="Glyco_hydro_1"/>
    <property type="match status" value="1"/>
</dbReference>
<sequence>MKSSECLALLATASATYAQQIYIDTTGPTPRPQCSATLTAQPSFTFRNFSFTLSDTVRTATSVPPPTTTSIYAAAYSDLSSLLPNISYTTWGSWNPNATTTASDTSDPYGQAAWTALWERANPPNFTETGVYSTTVSPTSVPSSELLLPPRDYFGPTDCYNFPEGFMFGVSSSASQIEGATAQEGKGPTLMDILIQDDRPKDYVTNENYYLYKQDIERIAAMGAREYSFSIAWSRILPFALPGTPVNQAGLDHYSDVIDTVLAAGMIPTVTLLHFDTPLQFYGSNLSSAFEAPLIGYVNGAYQNETFVDAFVNYAKIIMTHFSQKVPIFFTFNEPLLYSYNSQSVRNVIDAHARVYHFYRDELKGTGQISIKFNDNFGVPQNVSNEADVYAANHFNSFQLATFCNPIFLGEDYPDSFKQTFPDHVPLTPEDLKYIGGTADLLGIDPYTATVITPPIADDIDGIMECASNTSDVNFPYCVNQTTVNQYGWDIGYRSQSYVYITPTYLREYLGYLYNTFRAPVVITEFGFPVFAEAEKDLPDQLFDTPRSIYYLSYMSEVLKAIWEDGVDVRGAFAWSFADNWEFGDYESHFGIQSTSPRLPDISTPARQSLACIIPSTRSAMAAKKQKNAPKAAEPKKTAQKKTGANKNKPASSRTAARGNTSGNTAAATTAAASTQGTSVNRPAPISVPGPAAWEKIDWNNKNEWQMGLTRQEYSDELPRRLEQFLNGPNMEKQQPFHWKALTDFLRSKVPFVSATEEDTAAGDPQSNAKSSKRGKKETPPSPTWAWDEDWKVHRALGAGNFGKVALWVKRNANNQIVDEMAIKESKVVETGVWLKKPKGLATEAVLHHHMNKSEVENIVQLRGYKEMSNAPPEHPGEGDLPKGYNRQANVLWRFYLEFSPHGELSRLMDRYRAWNQYLPEAFLWHVFDSLALALLTKAELPTDLDELPKTDIYTEEDRIIHFDIKPDNIFLGYAQPFNVMSANKFGGLTQLGGSKRTLYPIIKLGDFGIADLVGGVEDENNPKVLWGMGTPFYQAPEMAHYGVTWRAPPNGTKRYRTFQNHNGGMIDIPKKIEDDKDPGIQFGQELDVWNVGKVIYDLTTLGRKWSYAKLSTRRYKQYREWGHNAISDFQTKPFSQVNNARPVNGVYSPYSEELMELIKACMKPRKAERPSPQDLRRQTQEGLQRYVDEAETKAKAKKAKGGKDFETAEEELLDSWKVYFEKNDINSMEPGEEDFKYCNGEVLFDGVKLADTKDDVDRILSANMDPDWDELQLPKIHESRVKDWRRAQAKKSKNSYWRDHAKVKHDKITFTDPSDAQAEKYKRPTSPARKPSPPYVAGGSDTEDGSAGTDSTTTSESESELQQKLDRKRKRKNATDPALVQDDPEPSITPAVAEDGQAPAVSSQPDTTTNVDTANTQPAPVPTVPPPTNKPAAQQPQRKQPSRNAKKRKTSQE</sequence>
<feature type="signal peptide" evidence="2">
    <location>
        <begin position="1"/>
        <end position="18"/>
    </location>
</feature>
<evidence type="ECO:0000313" key="4">
    <source>
        <dbReference type="EMBL" id="KAK5951103.1"/>
    </source>
</evidence>
<dbReference type="EMBL" id="JAKLMC020000022">
    <property type="protein sequence ID" value="KAK5951103.1"/>
    <property type="molecule type" value="Genomic_DNA"/>
</dbReference>
<protein>
    <recommendedName>
        <fullName evidence="3">Protein kinase domain-containing protein</fullName>
    </recommendedName>
</protein>
<evidence type="ECO:0000313" key="5">
    <source>
        <dbReference type="Proteomes" id="UP001316803"/>
    </source>
</evidence>
<dbReference type="InterPro" id="IPR017853">
    <property type="entry name" value="GH"/>
</dbReference>
<feature type="compositionally biased region" description="Low complexity" evidence="1">
    <location>
        <begin position="655"/>
        <end position="679"/>
    </location>
</feature>
<feature type="compositionally biased region" description="Polar residues" evidence="1">
    <location>
        <begin position="645"/>
        <end position="654"/>
    </location>
</feature>
<comment type="caution">
    <text evidence="4">The sequence shown here is derived from an EMBL/GenBank/DDBJ whole genome shotgun (WGS) entry which is preliminary data.</text>
</comment>
<keyword evidence="2" id="KW-0732">Signal</keyword>
<dbReference type="SUPFAM" id="SSF51445">
    <property type="entry name" value="(Trans)glycosidases"/>
    <property type="match status" value="1"/>
</dbReference>
<dbReference type="SUPFAM" id="SSF56112">
    <property type="entry name" value="Protein kinase-like (PK-like)"/>
    <property type="match status" value="1"/>
</dbReference>
<dbReference type="GO" id="GO:0005975">
    <property type="term" value="P:carbohydrate metabolic process"/>
    <property type="evidence" value="ECO:0007669"/>
    <property type="project" value="InterPro"/>
</dbReference>
<dbReference type="PROSITE" id="PS50011">
    <property type="entry name" value="PROTEIN_KINASE_DOM"/>
    <property type="match status" value="1"/>
</dbReference>
<organism evidence="4 5">
    <name type="scientific">Knufia fluminis</name>
    <dbReference type="NCBI Taxonomy" id="191047"/>
    <lineage>
        <taxon>Eukaryota</taxon>
        <taxon>Fungi</taxon>
        <taxon>Dikarya</taxon>
        <taxon>Ascomycota</taxon>
        <taxon>Pezizomycotina</taxon>
        <taxon>Eurotiomycetes</taxon>
        <taxon>Chaetothyriomycetidae</taxon>
        <taxon>Chaetothyriales</taxon>
        <taxon>Trichomeriaceae</taxon>
        <taxon>Knufia</taxon>
    </lineage>
</organism>
<evidence type="ECO:0000259" key="3">
    <source>
        <dbReference type="PROSITE" id="PS50011"/>
    </source>
</evidence>
<dbReference type="PROSITE" id="PS00108">
    <property type="entry name" value="PROTEIN_KINASE_ST"/>
    <property type="match status" value="1"/>
</dbReference>
<dbReference type="SMART" id="SM00220">
    <property type="entry name" value="S_TKc"/>
    <property type="match status" value="1"/>
</dbReference>
<feature type="region of interest" description="Disordered" evidence="1">
    <location>
        <begin position="756"/>
        <end position="785"/>
    </location>
</feature>
<feature type="compositionally biased region" description="Low complexity" evidence="1">
    <location>
        <begin position="1431"/>
        <end position="1440"/>
    </location>
</feature>